<dbReference type="SUPFAM" id="SSF54001">
    <property type="entry name" value="Cysteine proteinases"/>
    <property type="match status" value="1"/>
</dbReference>
<keyword evidence="3 4" id="KW-0808">Transferase</keyword>
<comment type="caution">
    <text evidence="4">The sequence shown here is derived from an EMBL/GenBank/DDBJ whole genome shotgun (WGS) entry which is preliminary data.</text>
</comment>
<proteinExistence type="inferred from homology"/>
<dbReference type="Proteomes" id="UP000225706">
    <property type="component" value="Unassembled WGS sequence"/>
</dbReference>
<dbReference type="InterPro" id="IPR001447">
    <property type="entry name" value="Arylamine_N-AcTrfase"/>
</dbReference>
<reference evidence="5" key="1">
    <citation type="journal article" date="2017" name="bioRxiv">
        <title>Comparative analysis of the genomes of Stylophora pistillata and Acropora digitifera provides evidence for extensive differences between species of corals.</title>
        <authorList>
            <person name="Voolstra C.R."/>
            <person name="Li Y."/>
            <person name="Liew Y.J."/>
            <person name="Baumgarten S."/>
            <person name="Zoccola D."/>
            <person name="Flot J.-F."/>
            <person name="Tambutte S."/>
            <person name="Allemand D."/>
            <person name="Aranda M."/>
        </authorList>
    </citation>
    <scope>NUCLEOTIDE SEQUENCE [LARGE SCALE GENOMIC DNA]</scope>
</reference>
<dbReference type="Gene3D" id="3.30.2140.20">
    <property type="match status" value="2"/>
</dbReference>
<gene>
    <name evidence="4" type="ORF">AWC38_SpisGene16366</name>
</gene>
<dbReference type="GO" id="GO:0004060">
    <property type="term" value="F:arylamine N-acetyltransferase activity"/>
    <property type="evidence" value="ECO:0007669"/>
    <property type="project" value="UniProtKB-EC"/>
</dbReference>
<dbReference type="InterPro" id="IPR053710">
    <property type="entry name" value="Arylamine_NAT_domain_sf"/>
</dbReference>
<keyword evidence="3" id="KW-0012">Acyltransferase</keyword>
<accession>A0A2B4RSB5</accession>
<evidence type="ECO:0000256" key="2">
    <source>
        <dbReference type="ARBA" id="ARBA00012701"/>
    </source>
</evidence>
<comment type="similarity">
    <text evidence="1 3">Belongs to the arylamine N-acetyltransferase family.</text>
</comment>
<evidence type="ECO:0000313" key="5">
    <source>
        <dbReference type="Proteomes" id="UP000225706"/>
    </source>
</evidence>
<dbReference type="Pfam" id="PF00797">
    <property type="entry name" value="Acetyltransf_2"/>
    <property type="match status" value="1"/>
</dbReference>
<name>A0A2B4RSB5_STYPI</name>
<dbReference type="EMBL" id="LSMT01000370">
    <property type="protein sequence ID" value="PFX19247.1"/>
    <property type="molecule type" value="Genomic_DNA"/>
</dbReference>
<dbReference type="STRING" id="50429.A0A2B4RSB5"/>
<dbReference type="PANTHER" id="PTHR11786:SF0">
    <property type="entry name" value="ARYLAMINE N-ACETYLTRANSFERASE 4-RELATED"/>
    <property type="match status" value="1"/>
</dbReference>
<organism evidence="4 5">
    <name type="scientific">Stylophora pistillata</name>
    <name type="common">Smooth cauliflower coral</name>
    <dbReference type="NCBI Taxonomy" id="50429"/>
    <lineage>
        <taxon>Eukaryota</taxon>
        <taxon>Metazoa</taxon>
        <taxon>Cnidaria</taxon>
        <taxon>Anthozoa</taxon>
        <taxon>Hexacorallia</taxon>
        <taxon>Scleractinia</taxon>
        <taxon>Astrocoeniina</taxon>
        <taxon>Pocilloporidae</taxon>
        <taxon>Stylophora</taxon>
    </lineage>
</organism>
<sequence length="267" mass="30832">MAQELERFAANEVDEYLARIRYTGPIEPTLEVLEELQRCHILSVPFENLSVYGKEEIVLSKEWLFDKVVRRHRGGFCYELNTVFSLLLDYIGFEFQRHASEVYSRKTGRIGPPFDHMILVVNIEGALWLTDVGFGDSFLTPLLFGCSADQQEQSSGTYRIRKEGDRCFYEEKVKTIVDEFDPKSPFTHDRICTMAKPWGRITFSGNKVTKSTYLGDNKIRKETKELLGGEEEIVKELEQQFGIKKESCLYPEGSMYCGSDQSKERKI</sequence>
<evidence type="ECO:0000256" key="3">
    <source>
        <dbReference type="RuleBase" id="RU003452"/>
    </source>
</evidence>
<evidence type="ECO:0000256" key="1">
    <source>
        <dbReference type="ARBA" id="ARBA00006547"/>
    </source>
</evidence>
<keyword evidence="5" id="KW-1185">Reference proteome</keyword>
<dbReference type="AlphaFoldDB" id="A0A2B4RSB5"/>
<dbReference type="OrthoDB" id="10260017at2759"/>
<dbReference type="PRINTS" id="PR01543">
    <property type="entry name" value="ANATRNSFRASE"/>
</dbReference>
<dbReference type="InterPro" id="IPR038765">
    <property type="entry name" value="Papain-like_cys_pep_sf"/>
</dbReference>
<protein>
    <recommendedName>
        <fullName evidence="2">arylamine N-acetyltransferase</fullName>
        <ecNumber evidence="2">2.3.1.5</ecNumber>
    </recommendedName>
</protein>
<dbReference type="EC" id="2.3.1.5" evidence="2"/>
<evidence type="ECO:0000313" key="4">
    <source>
        <dbReference type="EMBL" id="PFX19247.1"/>
    </source>
</evidence>
<dbReference type="PANTHER" id="PTHR11786">
    <property type="entry name" value="N-HYDROXYARYLAMINE O-ACETYLTRANSFERASE"/>
    <property type="match status" value="1"/>
</dbReference>